<dbReference type="PANTHER" id="PTHR43284:SF1">
    <property type="entry name" value="ASPARAGINE SYNTHETASE"/>
    <property type="match status" value="1"/>
</dbReference>
<dbReference type="GO" id="GO:0004066">
    <property type="term" value="F:asparagine synthase (glutamine-hydrolyzing) activity"/>
    <property type="evidence" value="ECO:0007669"/>
    <property type="project" value="UniProtKB-EC"/>
</dbReference>
<evidence type="ECO:0000313" key="7">
    <source>
        <dbReference type="EMBL" id="CAA9514012.1"/>
    </source>
</evidence>
<reference evidence="7" key="1">
    <citation type="submission" date="2020-02" db="EMBL/GenBank/DDBJ databases">
        <authorList>
            <person name="Meier V. D."/>
        </authorList>
    </citation>
    <scope>NUCLEOTIDE SEQUENCE</scope>
    <source>
        <strain evidence="7">AVDCRST_MAG30</strain>
    </source>
</reference>
<evidence type="ECO:0000259" key="6">
    <source>
        <dbReference type="PROSITE" id="PS51278"/>
    </source>
</evidence>
<evidence type="ECO:0000256" key="3">
    <source>
        <dbReference type="ARBA" id="ARBA00012737"/>
    </source>
</evidence>
<dbReference type="EMBL" id="CADCVS010000344">
    <property type="protein sequence ID" value="CAA9514012.1"/>
    <property type="molecule type" value="Genomic_DNA"/>
</dbReference>
<evidence type="ECO:0000256" key="4">
    <source>
        <dbReference type="ARBA" id="ARBA00022888"/>
    </source>
</evidence>
<dbReference type="Pfam" id="PF13537">
    <property type="entry name" value="GATase_7"/>
    <property type="match status" value="1"/>
</dbReference>
<dbReference type="PANTHER" id="PTHR43284">
    <property type="entry name" value="ASPARAGINE SYNTHETASE (GLUTAMINE-HYDROLYZING)"/>
    <property type="match status" value="1"/>
</dbReference>
<dbReference type="CDD" id="cd00712">
    <property type="entry name" value="AsnB"/>
    <property type="match status" value="1"/>
</dbReference>
<dbReference type="EC" id="6.3.5.4" evidence="3"/>
<organism evidence="7">
    <name type="scientific">uncultured Solirubrobacteraceae bacterium</name>
    <dbReference type="NCBI Taxonomy" id="1162706"/>
    <lineage>
        <taxon>Bacteria</taxon>
        <taxon>Bacillati</taxon>
        <taxon>Actinomycetota</taxon>
        <taxon>Thermoleophilia</taxon>
        <taxon>Solirubrobacterales</taxon>
        <taxon>Solirubrobacteraceae</taxon>
        <taxon>environmental samples</taxon>
    </lineage>
</organism>
<dbReference type="InterPro" id="IPR033738">
    <property type="entry name" value="AsnB_N"/>
</dbReference>
<protein>
    <recommendedName>
        <fullName evidence="3">asparagine synthase (glutamine-hydrolyzing)</fullName>
        <ecNumber evidence="3">6.3.5.4</ecNumber>
    </recommendedName>
</protein>
<name>A0A6J4T4U8_9ACTN</name>
<proteinExistence type="inferred from homology"/>
<dbReference type="GO" id="GO:0006529">
    <property type="term" value="P:asparagine biosynthetic process"/>
    <property type="evidence" value="ECO:0007669"/>
    <property type="project" value="UniProtKB-KW"/>
</dbReference>
<gene>
    <name evidence="7" type="ORF">AVDCRST_MAG30-2649</name>
</gene>
<dbReference type="PROSITE" id="PS51278">
    <property type="entry name" value="GATASE_TYPE_2"/>
    <property type="match status" value="1"/>
</dbReference>
<dbReference type="InterPro" id="IPR017932">
    <property type="entry name" value="GATase_2_dom"/>
</dbReference>
<evidence type="ECO:0000256" key="5">
    <source>
        <dbReference type="ARBA" id="ARBA00048741"/>
    </source>
</evidence>
<dbReference type="AlphaFoldDB" id="A0A6J4T4U8"/>
<comment type="pathway">
    <text evidence="1">Amino-acid biosynthesis; L-asparagine biosynthesis; L-asparagine from L-aspartate (L-Gln route): step 1/1.</text>
</comment>
<keyword evidence="4" id="KW-0061">Asparagine biosynthesis</keyword>
<accession>A0A6J4T4U8</accession>
<dbReference type="GO" id="GO:0005829">
    <property type="term" value="C:cytosol"/>
    <property type="evidence" value="ECO:0007669"/>
    <property type="project" value="TreeGrafter"/>
</dbReference>
<keyword evidence="7" id="KW-0436">Ligase</keyword>
<feature type="domain" description="Glutamine amidotransferase type-2" evidence="6">
    <location>
        <begin position="2"/>
        <end position="210"/>
    </location>
</feature>
<comment type="catalytic activity">
    <reaction evidence="5">
        <text>L-aspartate + L-glutamine + ATP + H2O = L-asparagine + L-glutamate + AMP + diphosphate + H(+)</text>
        <dbReference type="Rhea" id="RHEA:12228"/>
        <dbReference type="ChEBI" id="CHEBI:15377"/>
        <dbReference type="ChEBI" id="CHEBI:15378"/>
        <dbReference type="ChEBI" id="CHEBI:29985"/>
        <dbReference type="ChEBI" id="CHEBI:29991"/>
        <dbReference type="ChEBI" id="CHEBI:30616"/>
        <dbReference type="ChEBI" id="CHEBI:33019"/>
        <dbReference type="ChEBI" id="CHEBI:58048"/>
        <dbReference type="ChEBI" id="CHEBI:58359"/>
        <dbReference type="ChEBI" id="CHEBI:456215"/>
        <dbReference type="EC" id="6.3.5.4"/>
    </reaction>
</comment>
<comment type="similarity">
    <text evidence="2">Belongs to the asparagine synthetase family.</text>
</comment>
<dbReference type="SUPFAM" id="SSF56235">
    <property type="entry name" value="N-terminal nucleophile aminohydrolases (Ntn hydrolases)"/>
    <property type="match status" value="1"/>
</dbReference>
<evidence type="ECO:0000256" key="2">
    <source>
        <dbReference type="ARBA" id="ARBA00005752"/>
    </source>
</evidence>
<sequence>MCGIAGCVAPAGSEPDRERLARAAAALAHRGPDDEGIEVIGNVGLVHRRLAIVDPGPAGHAPMATRSGDWWLTYNGEVFNHLALRGELGPREWRGGSDTETVLVALEAWGEGALPRFNGLFALAALDRPRGRLLLARDRFGVKPLYLAEHEGTLWFASELKALLAAGVPRRPARAALAHAARIGWVNGEATHLEGARKLLPGHLASVDLATGRVEQRAFYEPVEM</sequence>
<feature type="non-terminal residue" evidence="7">
    <location>
        <position position="225"/>
    </location>
</feature>
<keyword evidence="4" id="KW-0028">Amino-acid biosynthesis</keyword>
<dbReference type="InterPro" id="IPR029055">
    <property type="entry name" value="Ntn_hydrolases_N"/>
</dbReference>
<dbReference type="InterPro" id="IPR051786">
    <property type="entry name" value="ASN_synthetase/amidase"/>
</dbReference>
<dbReference type="Gene3D" id="3.60.20.10">
    <property type="entry name" value="Glutamine Phosphoribosylpyrophosphate, subunit 1, domain 1"/>
    <property type="match status" value="1"/>
</dbReference>
<evidence type="ECO:0000256" key="1">
    <source>
        <dbReference type="ARBA" id="ARBA00005187"/>
    </source>
</evidence>